<name>S7PXS5_GLOTA</name>
<reference evidence="2 3" key="1">
    <citation type="journal article" date="2012" name="Science">
        <title>The Paleozoic origin of enzymatic lignin decomposition reconstructed from 31 fungal genomes.</title>
        <authorList>
            <person name="Floudas D."/>
            <person name="Binder M."/>
            <person name="Riley R."/>
            <person name="Barry K."/>
            <person name="Blanchette R.A."/>
            <person name="Henrissat B."/>
            <person name="Martinez A.T."/>
            <person name="Otillar R."/>
            <person name="Spatafora J.W."/>
            <person name="Yadav J.S."/>
            <person name="Aerts A."/>
            <person name="Benoit I."/>
            <person name="Boyd A."/>
            <person name="Carlson A."/>
            <person name="Copeland A."/>
            <person name="Coutinho P.M."/>
            <person name="de Vries R.P."/>
            <person name="Ferreira P."/>
            <person name="Findley K."/>
            <person name="Foster B."/>
            <person name="Gaskell J."/>
            <person name="Glotzer D."/>
            <person name="Gorecki P."/>
            <person name="Heitman J."/>
            <person name="Hesse C."/>
            <person name="Hori C."/>
            <person name="Igarashi K."/>
            <person name="Jurgens J.A."/>
            <person name="Kallen N."/>
            <person name="Kersten P."/>
            <person name="Kohler A."/>
            <person name="Kuees U."/>
            <person name="Kumar T.K.A."/>
            <person name="Kuo A."/>
            <person name="LaButti K."/>
            <person name="Larrondo L.F."/>
            <person name="Lindquist E."/>
            <person name="Ling A."/>
            <person name="Lombard V."/>
            <person name="Lucas S."/>
            <person name="Lundell T."/>
            <person name="Martin R."/>
            <person name="McLaughlin D.J."/>
            <person name="Morgenstern I."/>
            <person name="Morin E."/>
            <person name="Murat C."/>
            <person name="Nagy L.G."/>
            <person name="Nolan M."/>
            <person name="Ohm R.A."/>
            <person name="Patyshakuliyeva A."/>
            <person name="Rokas A."/>
            <person name="Ruiz-Duenas F.J."/>
            <person name="Sabat G."/>
            <person name="Salamov A."/>
            <person name="Samejima M."/>
            <person name="Schmutz J."/>
            <person name="Slot J.C."/>
            <person name="St John F."/>
            <person name="Stenlid J."/>
            <person name="Sun H."/>
            <person name="Sun S."/>
            <person name="Syed K."/>
            <person name="Tsang A."/>
            <person name="Wiebenga A."/>
            <person name="Young D."/>
            <person name="Pisabarro A."/>
            <person name="Eastwood D.C."/>
            <person name="Martin F."/>
            <person name="Cullen D."/>
            <person name="Grigoriev I.V."/>
            <person name="Hibbett D.S."/>
        </authorList>
    </citation>
    <scope>NUCLEOTIDE SEQUENCE [LARGE SCALE GENOMIC DNA]</scope>
    <source>
        <strain evidence="2 3">ATCC 11539</strain>
    </source>
</reference>
<organism evidence="2 3">
    <name type="scientific">Gloeophyllum trabeum (strain ATCC 11539 / FP-39264 / Madison 617)</name>
    <name type="common">Brown rot fungus</name>
    <dbReference type="NCBI Taxonomy" id="670483"/>
    <lineage>
        <taxon>Eukaryota</taxon>
        <taxon>Fungi</taxon>
        <taxon>Dikarya</taxon>
        <taxon>Basidiomycota</taxon>
        <taxon>Agaricomycotina</taxon>
        <taxon>Agaricomycetes</taxon>
        <taxon>Gloeophyllales</taxon>
        <taxon>Gloeophyllaceae</taxon>
        <taxon>Gloeophyllum</taxon>
    </lineage>
</organism>
<dbReference type="AlphaFoldDB" id="S7PXS5"/>
<dbReference type="Proteomes" id="UP000030669">
    <property type="component" value="Unassembled WGS sequence"/>
</dbReference>
<feature type="compositionally biased region" description="Basic and acidic residues" evidence="1">
    <location>
        <begin position="52"/>
        <end position="64"/>
    </location>
</feature>
<accession>S7PXS5</accession>
<dbReference type="EMBL" id="KB469308">
    <property type="protein sequence ID" value="EPQ52318.1"/>
    <property type="molecule type" value="Genomic_DNA"/>
</dbReference>
<feature type="region of interest" description="Disordered" evidence="1">
    <location>
        <begin position="30"/>
        <end position="96"/>
    </location>
</feature>
<proteinExistence type="predicted"/>
<dbReference type="RefSeq" id="XP_007869477.1">
    <property type="nucleotide sequence ID" value="XM_007871286.1"/>
</dbReference>
<evidence type="ECO:0000256" key="1">
    <source>
        <dbReference type="SAM" id="MobiDB-lite"/>
    </source>
</evidence>
<evidence type="ECO:0000313" key="2">
    <source>
        <dbReference type="EMBL" id="EPQ52318.1"/>
    </source>
</evidence>
<gene>
    <name evidence="2" type="ORF">GLOTRDRAFT_132433</name>
</gene>
<dbReference type="KEGG" id="gtr:GLOTRDRAFT_132433"/>
<evidence type="ECO:0000313" key="3">
    <source>
        <dbReference type="Proteomes" id="UP000030669"/>
    </source>
</evidence>
<dbReference type="OMA" id="PNCHHAR"/>
<protein>
    <submittedName>
        <fullName evidence="2">Uncharacterized protein</fullName>
    </submittedName>
</protein>
<dbReference type="HOGENOM" id="CLU_006344_3_0_1"/>
<dbReference type="GeneID" id="19302493"/>
<dbReference type="OrthoDB" id="2688393at2759"/>
<sequence length="181" mass="20350">MKKHIQHSPKCYEEWKKQLARFTVNVFDVRADDSSVRAPGEPMSDSELEDVPEVHYADSPEPADHGNAPEASGDRRARVEEVEDEGDKPPSSYGRYAEAYPEAGCAGAVYPDRAPTKFEDILGDQKARGAGLYDPFADEQEWELAQWLATHVGQTATEEFLKLSIIQERIAPTFHNNRVFQ</sequence>
<keyword evidence="3" id="KW-1185">Reference proteome</keyword>